<dbReference type="Pfam" id="PF10604">
    <property type="entry name" value="Polyketide_cyc2"/>
    <property type="match status" value="1"/>
</dbReference>
<dbReference type="Proteomes" id="UP000315891">
    <property type="component" value="Chromosome"/>
</dbReference>
<dbReference type="OrthoDB" id="9810827at2"/>
<sequence>MAGEGGRRDAHCRRCRHAPADATLSAGPAQAGVSARGDARMWLHESRIEVDAPAAAVWARFADVAGWKRWNAGVAECSLHGAFADGGEFDMRLPDGSEFRSRLFDVVEGRSFADETQVGEHRVRVWHRIDPLDVARCRVAYQAEVEGPDAAGVGNAVTDDFGDVLAALKRDVEFAA</sequence>
<evidence type="ECO:0000313" key="2">
    <source>
        <dbReference type="Proteomes" id="UP000315891"/>
    </source>
</evidence>
<dbReference type="AlphaFoldDB" id="A0A516V695"/>
<dbReference type="EMBL" id="CP041742">
    <property type="protein sequence ID" value="QDQ74037.1"/>
    <property type="molecule type" value="Genomic_DNA"/>
</dbReference>
<gene>
    <name evidence="1" type="ORF">FNZ56_09175</name>
</gene>
<dbReference type="InterPro" id="IPR023393">
    <property type="entry name" value="START-like_dom_sf"/>
</dbReference>
<keyword evidence="2" id="KW-1185">Reference proteome</keyword>
<evidence type="ECO:0000313" key="1">
    <source>
        <dbReference type="EMBL" id="QDQ74037.1"/>
    </source>
</evidence>
<organism evidence="1 2">
    <name type="scientific">Pseudoluteimonas lycopersici</name>
    <dbReference type="NCBI Taxonomy" id="1324796"/>
    <lineage>
        <taxon>Bacteria</taxon>
        <taxon>Pseudomonadati</taxon>
        <taxon>Pseudomonadota</taxon>
        <taxon>Gammaproteobacteria</taxon>
        <taxon>Lysobacterales</taxon>
        <taxon>Lysobacteraceae</taxon>
        <taxon>Pseudoluteimonas</taxon>
    </lineage>
</organism>
<proteinExistence type="predicted"/>
<dbReference type="SUPFAM" id="SSF55961">
    <property type="entry name" value="Bet v1-like"/>
    <property type="match status" value="1"/>
</dbReference>
<reference evidence="1 2" key="1">
    <citation type="submission" date="2019-07" db="EMBL/GenBank/DDBJ databases">
        <title>Lysobacter weifangensis sp. nov., isolated from bensulfuron-methyl contaminated farmland soil.</title>
        <authorList>
            <person name="Zhao H."/>
        </authorList>
    </citation>
    <scope>NUCLEOTIDE SEQUENCE [LARGE SCALE GENOMIC DNA]</scope>
    <source>
        <strain evidence="1 2">CC-Bw-6</strain>
    </source>
</reference>
<name>A0A516V695_9GAMM</name>
<dbReference type="InterPro" id="IPR019587">
    <property type="entry name" value="Polyketide_cyclase/dehydratase"/>
</dbReference>
<accession>A0A516V695</accession>
<dbReference type="Gene3D" id="3.30.530.20">
    <property type="match status" value="1"/>
</dbReference>
<protein>
    <submittedName>
        <fullName evidence="1">Polyketide cyclase/dehydrase</fullName>
    </submittedName>
</protein>